<gene>
    <name evidence="5" type="ORF">GCM10011322_22260</name>
</gene>
<organism evidence="5 6">
    <name type="scientific">Salinarimonas ramus</name>
    <dbReference type="NCBI Taxonomy" id="690164"/>
    <lineage>
        <taxon>Bacteria</taxon>
        <taxon>Pseudomonadati</taxon>
        <taxon>Pseudomonadota</taxon>
        <taxon>Alphaproteobacteria</taxon>
        <taxon>Hyphomicrobiales</taxon>
        <taxon>Salinarimonadaceae</taxon>
        <taxon>Salinarimonas</taxon>
    </lineage>
</organism>
<dbReference type="InterPro" id="IPR002020">
    <property type="entry name" value="Citrate_synthase"/>
</dbReference>
<dbReference type="InterPro" id="IPR036969">
    <property type="entry name" value="Citrate_synthase_sf"/>
</dbReference>
<evidence type="ECO:0000256" key="1">
    <source>
        <dbReference type="ARBA" id="ARBA00004751"/>
    </source>
</evidence>
<keyword evidence="6" id="KW-1185">Reference proteome</keyword>
<comment type="pathway">
    <text evidence="1">Carbohydrate metabolism; tricarboxylic acid cycle; isocitrate from oxaloacetate: step 1/2.</text>
</comment>
<dbReference type="GO" id="GO:0005829">
    <property type="term" value="C:cytosol"/>
    <property type="evidence" value="ECO:0007669"/>
    <property type="project" value="TreeGrafter"/>
</dbReference>
<dbReference type="Gene3D" id="1.10.580.10">
    <property type="entry name" value="Citrate Synthase, domain 1"/>
    <property type="match status" value="1"/>
</dbReference>
<dbReference type="PANTHER" id="PTHR11739:SF4">
    <property type="entry name" value="CITRATE SYNTHASE, PEROXISOMAL"/>
    <property type="match status" value="1"/>
</dbReference>
<dbReference type="CDD" id="cd06100">
    <property type="entry name" value="CCL_ACL-C"/>
    <property type="match status" value="1"/>
</dbReference>
<dbReference type="GO" id="GO:0036440">
    <property type="term" value="F:citrate synthase activity"/>
    <property type="evidence" value="ECO:0007669"/>
    <property type="project" value="UniProtKB-EC"/>
</dbReference>
<evidence type="ECO:0000256" key="3">
    <source>
        <dbReference type="ARBA" id="ARBA00012972"/>
    </source>
</evidence>
<dbReference type="InterPro" id="IPR016142">
    <property type="entry name" value="Citrate_synth-like_lrg_a-sub"/>
</dbReference>
<dbReference type="EC" id="2.3.3.16" evidence="3"/>
<dbReference type="RefSeq" id="WP_188912815.1">
    <property type="nucleotide sequence ID" value="NZ_BMMF01000006.1"/>
</dbReference>
<keyword evidence="5" id="KW-0456">Lyase</keyword>
<dbReference type="GO" id="GO:0016829">
    <property type="term" value="F:lyase activity"/>
    <property type="evidence" value="ECO:0007669"/>
    <property type="project" value="UniProtKB-KW"/>
</dbReference>
<dbReference type="NCBIfam" id="NF004864">
    <property type="entry name" value="PRK06224.1-1"/>
    <property type="match status" value="1"/>
</dbReference>
<evidence type="ECO:0000313" key="6">
    <source>
        <dbReference type="Proteomes" id="UP000600449"/>
    </source>
</evidence>
<proteinExistence type="inferred from homology"/>
<protein>
    <recommendedName>
        <fullName evidence="3">citrate synthase (unknown stereospecificity)</fullName>
        <ecNumber evidence="3">2.3.3.16</ecNumber>
    </recommendedName>
</protein>
<comment type="similarity">
    <text evidence="2">Belongs to the citrate synthase family.</text>
</comment>
<evidence type="ECO:0000313" key="5">
    <source>
        <dbReference type="EMBL" id="GGK35016.1"/>
    </source>
</evidence>
<dbReference type="InterPro" id="IPR016143">
    <property type="entry name" value="Citrate_synth-like_sm_a-sub"/>
</dbReference>
<accession>A0A917Q8K9</accession>
<dbReference type="AlphaFoldDB" id="A0A917Q8K9"/>
<dbReference type="EMBL" id="BMMF01000006">
    <property type="protein sequence ID" value="GGK35016.1"/>
    <property type="molecule type" value="Genomic_DNA"/>
</dbReference>
<sequence length="283" mass="29748">MSGDRTRDEAEAWWSTAIIAMRPGEIRLRGHDVRDLIGNVDLVSMIWLMTRGSLPRPEEARLLEAALVAGVDHGPQAPSIAIARMAITCGVGINGAMASAVNTLGDVHGGAGEQALGLYERIIAVSDALDGDVEAAAQAVIAEEKAAGRHYMPGFGHRFHPLDPRAPRLLSLVDRAVAEGVVAGRHAQAGRAVEAVLARGREKPVPMNIDGITAIVYGELGFPGPLARGLFILSRSIGILSHAYEQSLEGARNKGPLPRAMTWRYTGENGFDEGGSGGAGGEA</sequence>
<keyword evidence="4" id="KW-0808">Transferase</keyword>
<dbReference type="Proteomes" id="UP000600449">
    <property type="component" value="Unassembled WGS sequence"/>
</dbReference>
<dbReference type="Pfam" id="PF00285">
    <property type="entry name" value="Citrate_synt"/>
    <property type="match status" value="1"/>
</dbReference>
<evidence type="ECO:0000256" key="4">
    <source>
        <dbReference type="ARBA" id="ARBA00022679"/>
    </source>
</evidence>
<dbReference type="GO" id="GO:0006099">
    <property type="term" value="P:tricarboxylic acid cycle"/>
    <property type="evidence" value="ECO:0007669"/>
    <property type="project" value="TreeGrafter"/>
</dbReference>
<dbReference type="Gene3D" id="1.10.230.10">
    <property type="entry name" value="Cytochrome P450-Terp, domain 2"/>
    <property type="match status" value="1"/>
</dbReference>
<dbReference type="PANTHER" id="PTHR11739">
    <property type="entry name" value="CITRATE SYNTHASE"/>
    <property type="match status" value="1"/>
</dbReference>
<name>A0A917Q8K9_9HYPH</name>
<comment type="caution">
    <text evidence="5">The sequence shown here is derived from an EMBL/GenBank/DDBJ whole genome shotgun (WGS) entry which is preliminary data.</text>
</comment>
<reference evidence="5 6" key="1">
    <citation type="journal article" date="2014" name="Int. J. Syst. Evol. Microbiol.">
        <title>Complete genome sequence of Corynebacterium casei LMG S-19264T (=DSM 44701T), isolated from a smear-ripened cheese.</title>
        <authorList>
            <consortium name="US DOE Joint Genome Institute (JGI-PGF)"/>
            <person name="Walter F."/>
            <person name="Albersmeier A."/>
            <person name="Kalinowski J."/>
            <person name="Ruckert C."/>
        </authorList>
    </citation>
    <scope>NUCLEOTIDE SEQUENCE [LARGE SCALE GENOMIC DNA]</scope>
    <source>
        <strain evidence="5 6">CGMCC 1.9161</strain>
    </source>
</reference>
<dbReference type="SUPFAM" id="SSF48256">
    <property type="entry name" value="Citrate synthase"/>
    <property type="match status" value="1"/>
</dbReference>
<evidence type="ECO:0000256" key="2">
    <source>
        <dbReference type="ARBA" id="ARBA00010566"/>
    </source>
</evidence>
<dbReference type="GO" id="GO:0005975">
    <property type="term" value="P:carbohydrate metabolic process"/>
    <property type="evidence" value="ECO:0007669"/>
    <property type="project" value="TreeGrafter"/>
</dbReference>